<comment type="caution">
    <text evidence="7">The sequence shown here is derived from an EMBL/GenBank/DDBJ whole genome shotgun (WGS) entry which is preliminary data.</text>
</comment>
<feature type="transmembrane region" description="Helical" evidence="6">
    <location>
        <begin position="38"/>
        <end position="65"/>
    </location>
</feature>
<feature type="transmembrane region" description="Helical" evidence="6">
    <location>
        <begin position="199"/>
        <end position="223"/>
    </location>
</feature>
<evidence type="ECO:0000256" key="1">
    <source>
        <dbReference type="ARBA" id="ARBA00004141"/>
    </source>
</evidence>
<dbReference type="GO" id="GO:0005886">
    <property type="term" value="C:plasma membrane"/>
    <property type="evidence" value="ECO:0007669"/>
    <property type="project" value="TreeGrafter"/>
</dbReference>
<feature type="transmembrane region" description="Helical" evidence="6">
    <location>
        <begin position="169"/>
        <end position="187"/>
    </location>
</feature>
<evidence type="ECO:0000256" key="6">
    <source>
        <dbReference type="SAM" id="Phobius"/>
    </source>
</evidence>
<reference evidence="7 8" key="1">
    <citation type="submission" date="2014-06" db="EMBL/GenBank/DDBJ databases">
        <title>Whole Genome Sequences of Three Symbiotic Endozoicomonas Bacteria.</title>
        <authorList>
            <person name="Neave M.J."/>
            <person name="Apprill A."/>
            <person name="Voolstra C.R."/>
        </authorList>
    </citation>
    <scope>NUCLEOTIDE SEQUENCE [LARGE SCALE GENOMIC DNA]</scope>
    <source>
        <strain evidence="7 8">DSM 22380</strain>
    </source>
</reference>
<keyword evidence="3 6" id="KW-0812">Transmembrane</keyword>
<feature type="transmembrane region" description="Helical" evidence="6">
    <location>
        <begin position="275"/>
        <end position="298"/>
    </location>
</feature>
<sequence>MKLIEHLTKIKLPAMLLVVLFIPFLTESWVSYDVKSFFYSLSLTIKSLLVFVLPFIVFSFVVTCLARMGKSALLFTLLLIVMVFTSNITAIFTGYSIGSVMVPLISMPISLDALDGNGLAVMWVFELPQLFTNMNALIAGFIAGMLVNLMDVRPLREIFFKASDVSSWFLKHIFIPILPFFILGFAFKLHADGILSQAISAYGPILLLVIVSQLTYLFIYFFVAARFSFRVFITYVGNVLPAWLTGLSTVSSAASMPVLIESTEKNIGNPIMARTIVPATINIHTIGSAIGLTILALVTLNTFNMPIPDLQSFAIFGFYYALAKFSVAAVPGGVILVVGPILQSMMGFSDEMLGLITAVYMIFDPFGTAMNVSGNGAFAIVFSRLCQCLGLNGDDGGDEDKDREPESSVA</sequence>
<dbReference type="PANTHER" id="PTHR42865">
    <property type="entry name" value="PROTON/GLUTAMATE-ASPARTATE SYMPORTER"/>
    <property type="match status" value="1"/>
</dbReference>
<dbReference type="Proteomes" id="UP000027997">
    <property type="component" value="Unassembled WGS sequence"/>
</dbReference>
<dbReference type="STRING" id="305900.GV64_13280"/>
<dbReference type="SUPFAM" id="SSF118215">
    <property type="entry name" value="Proton glutamate symport protein"/>
    <property type="match status" value="1"/>
</dbReference>
<dbReference type="EMBL" id="JOJP01000001">
    <property type="protein sequence ID" value="KEI71581.1"/>
    <property type="molecule type" value="Genomic_DNA"/>
</dbReference>
<dbReference type="AlphaFoldDB" id="A0A081KBQ5"/>
<dbReference type="InterPro" id="IPR001991">
    <property type="entry name" value="Na-dicarboxylate_symporter"/>
</dbReference>
<evidence type="ECO:0000256" key="3">
    <source>
        <dbReference type="ARBA" id="ARBA00022692"/>
    </source>
</evidence>
<evidence type="ECO:0000313" key="8">
    <source>
        <dbReference type="Proteomes" id="UP000027997"/>
    </source>
</evidence>
<feature type="transmembrane region" description="Helical" evidence="6">
    <location>
        <begin position="318"/>
        <end position="342"/>
    </location>
</feature>
<keyword evidence="2" id="KW-0813">Transport</keyword>
<evidence type="ECO:0000313" key="7">
    <source>
        <dbReference type="EMBL" id="KEI71581.1"/>
    </source>
</evidence>
<dbReference type="Gene3D" id="1.10.3860.10">
    <property type="entry name" value="Sodium:dicarboxylate symporter"/>
    <property type="match status" value="1"/>
</dbReference>
<evidence type="ECO:0000256" key="5">
    <source>
        <dbReference type="ARBA" id="ARBA00023136"/>
    </source>
</evidence>
<feature type="transmembrane region" description="Helical" evidence="6">
    <location>
        <begin position="130"/>
        <end position="149"/>
    </location>
</feature>
<dbReference type="InterPro" id="IPR036458">
    <property type="entry name" value="Na:dicarbo_symporter_sf"/>
</dbReference>
<keyword evidence="4 6" id="KW-1133">Transmembrane helix</keyword>
<evidence type="ECO:0000256" key="2">
    <source>
        <dbReference type="ARBA" id="ARBA00022448"/>
    </source>
</evidence>
<protein>
    <recommendedName>
        <fullName evidence="9">Sodium:dicarboxylate symporter</fullName>
    </recommendedName>
</protein>
<dbReference type="PANTHER" id="PTHR42865:SF8">
    <property type="entry name" value="SERINE_THREONINE TRANSPORTER SSTT"/>
    <property type="match status" value="1"/>
</dbReference>
<keyword evidence="5 6" id="KW-0472">Membrane</keyword>
<dbReference type="RefSeq" id="WP_020583263.1">
    <property type="nucleotide sequence ID" value="NZ_JOJP01000001.1"/>
</dbReference>
<comment type="subcellular location">
    <subcellularLocation>
        <location evidence="1">Membrane</location>
        <topology evidence="1">Multi-pass membrane protein</topology>
    </subcellularLocation>
</comment>
<dbReference type="GO" id="GO:0005295">
    <property type="term" value="F:neutral L-amino acid:sodium symporter activity"/>
    <property type="evidence" value="ECO:0007669"/>
    <property type="project" value="TreeGrafter"/>
</dbReference>
<name>A0A081KBQ5_9GAMM</name>
<feature type="transmembrane region" description="Helical" evidence="6">
    <location>
        <begin position="72"/>
        <end position="97"/>
    </location>
</feature>
<feature type="transmembrane region" description="Helical" evidence="6">
    <location>
        <begin position="12"/>
        <end position="32"/>
    </location>
</feature>
<evidence type="ECO:0000256" key="4">
    <source>
        <dbReference type="ARBA" id="ARBA00022989"/>
    </source>
</evidence>
<evidence type="ECO:0008006" key="9">
    <source>
        <dbReference type="Google" id="ProtNLM"/>
    </source>
</evidence>
<gene>
    <name evidence="7" type="ORF">GV64_13280</name>
</gene>
<accession>A0A081KBQ5</accession>
<dbReference type="Pfam" id="PF00375">
    <property type="entry name" value="SDF"/>
    <property type="match status" value="1"/>
</dbReference>
<organism evidence="7 8">
    <name type="scientific">Endozoicomonas elysicola</name>
    <dbReference type="NCBI Taxonomy" id="305900"/>
    <lineage>
        <taxon>Bacteria</taxon>
        <taxon>Pseudomonadati</taxon>
        <taxon>Pseudomonadota</taxon>
        <taxon>Gammaproteobacteria</taxon>
        <taxon>Oceanospirillales</taxon>
        <taxon>Endozoicomonadaceae</taxon>
        <taxon>Endozoicomonas</taxon>
    </lineage>
</organism>
<proteinExistence type="predicted"/>
<dbReference type="eggNOG" id="COG1301">
    <property type="taxonomic scope" value="Bacteria"/>
</dbReference>
<keyword evidence="8" id="KW-1185">Reference proteome</keyword>
<dbReference type="GO" id="GO:0032329">
    <property type="term" value="P:serine transport"/>
    <property type="evidence" value="ECO:0007669"/>
    <property type="project" value="TreeGrafter"/>
</dbReference>